<protein>
    <submittedName>
        <fullName evidence="2 4">Uncharacterized protein</fullName>
    </submittedName>
</protein>
<evidence type="ECO:0000313" key="4">
    <source>
        <dbReference type="WBParaSite" id="ASIM_0000856501-mRNA-1"/>
    </source>
</evidence>
<evidence type="ECO:0000256" key="1">
    <source>
        <dbReference type="SAM" id="MobiDB-lite"/>
    </source>
</evidence>
<proteinExistence type="predicted"/>
<evidence type="ECO:0000313" key="2">
    <source>
        <dbReference type="EMBL" id="VDK31346.1"/>
    </source>
</evidence>
<feature type="compositionally biased region" description="Acidic residues" evidence="1">
    <location>
        <begin position="47"/>
        <end position="56"/>
    </location>
</feature>
<dbReference type="WBParaSite" id="ASIM_0000856501-mRNA-1">
    <property type="protein sequence ID" value="ASIM_0000856501-mRNA-1"/>
    <property type="gene ID" value="ASIM_0000856501"/>
</dbReference>
<dbReference type="Proteomes" id="UP000267096">
    <property type="component" value="Unassembled WGS sequence"/>
</dbReference>
<reference evidence="4" key="1">
    <citation type="submission" date="2017-02" db="UniProtKB">
        <authorList>
            <consortium name="WormBaseParasite"/>
        </authorList>
    </citation>
    <scope>IDENTIFICATION</scope>
</reference>
<organism evidence="4">
    <name type="scientific">Anisakis simplex</name>
    <name type="common">Herring worm</name>
    <dbReference type="NCBI Taxonomy" id="6269"/>
    <lineage>
        <taxon>Eukaryota</taxon>
        <taxon>Metazoa</taxon>
        <taxon>Ecdysozoa</taxon>
        <taxon>Nematoda</taxon>
        <taxon>Chromadorea</taxon>
        <taxon>Rhabditida</taxon>
        <taxon>Spirurina</taxon>
        <taxon>Ascaridomorpha</taxon>
        <taxon>Ascaridoidea</taxon>
        <taxon>Anisakidae</taxon>
        <taxon>Anisakis</taxon>
        <taxon>Anisakis simplex complex</taxon>
    </lineage>
</organism>
<feature type="region of interest" description="Disordered" evidence="1">
    <location>
        <begin position="1"/>
        <end position="80"/>
    </location>
</feature>
<name>A0A0M3JLN4_ANISI</name>
<evidence type="ECO:0000313" key="3">
    <source>
        <dbReference type="Proteomes" id="UP000267096"/>
    </source>
</evidence>
<sequence>MANIINAENQRKSSMDSSTTIGDEKPVQQKSNVGKAPKSHRRLNNLDVDELTESDSEEYHASEESTEASDAISDDTDEYVPSDEARRLVGIWLWF</sequence>
<feature type="compositionally biased region" description="Acidic residues" evidence="1">
    <location>
        <begin position="64"/>
        <end position="80"/>
    </location>
</feature>
<reference evidence="2 3" key="2">
    <citation type="submission" date="2018-11" db="EMBL/GenBank/DDBJ databases">
        <authorList>
            <consortium name="Pathogen Informatics"/>
        </authorList>
    </citation>
    <scope>NUCLEOTIDE SEQUENCE [LARGE SCALE GENOMIC DNA]</scope>
</reference>
<gene>
    <name evidence="2" type="ORF">ASIM_LOCUS8329</name>
</gene>
<dbReference type="EMBL" id="UYRR01022262">
    <property type="protein sequence ID" value="VDK31346.1"/>
    <property type="molecule type" value="Genomic_DNA"/>
</dbReference>
<keyword evidence="3" id="KW-1185">Reference proteome</keyword>
<dbReference type="AlphaFoldDB" id="A0A0M3JLN4"/>
<accession>A0A0M3JLN4</accession>